<evidence type="ECO:0000313" key="1">
    <source>
        <dbReference type="EMBL" id="PJJ80466.1"/>
    </source>
</evidence>
<proteinExistence type="predicted"/>
<dbReference type="Proteomes" id="UP000242687">
    <property type="component" value="Unassembled WGS sequence"/>
</dbReference>
<gene>
    <name evidence="1" type="ORF">CLV57_3617</name>
</gene>
<comment type="caution">
    <text evidence="1">The sequence shown here is derived from an EMBL/GenBank/DDBJ whole genome shotgun (WGS) entry which is preliminary data.</text>
</comment>
<dbReference type="AlphaFoldDB" id="A0A2H9VQ66"/>
<name>A0A2H9VQ66_9SPHI</name>
<dbReference type="EMBL" id="PGFJ01000002">
    <property type="protein sequence ID" value="PJJ80466.1"/>
    <property type="molecule type" value="Genomic_DNA"/>
</dbReference>
<evidence type="ECO:0000313" key="2">
    <source>
        <dbReference type="Proteomes" id="UP000242687"/>
    </source>
</evidence>
<accession>A0A2H9VQ66</accession>
<reference evidence="1 2" key="1">
    <citation type="submission" date="2017-11" db="EMBL/GenBank/DDBJ databases">
        <title>Genomic Encyclopedia of Archaeal and Bacterial Type Strains, Phase II (KMG-II): From Individual Species to Whole Genera.</title>
        <authorList>
            <person name="Goeker M."/>
        </authorList>
    </citation>
    <scope>NUCLEOTIDE SEQUENCE [LARGE SCALE GENOMIC DNA]</scope>
    <source>
        <strain evidence="1 2">DSM 28175</strain>
    </source>
</reference>
<protein>
    <submittedName>
        <fullName evidence="1">Uncharacterized protein</fullName>
    </submittedName>
</protein>
<keyword evidence="2" id="KW-1185">Reference proteome</keyword>
<sequence length="69" mass="7898">MTIDQHAPDPGNAGVGRGKKFYCIVHSTLVRLWFNVFLYIHFEKFISGINRPAIAYFGIGPVFRKRKSN</sequence>
<organism evidence="1 2">
    <name type="scientific">Mucilaginibacter auburnensis</name>
    <dbReference type="NCBI Taxonomy" id="1457233"/>
    <lineage>
        <taxon>Bacteria</taxon>
        <taxon>Pseudomonadati</taxon>
        <taxon>Bacteroidota</taxon>
        <taxon>Sphingobacteriia</taxon>
        <taxon>Sphingobacteriales</taxon>
        <taxon>Sphingobacteriaceae</taxon>
        <taxon>Mucilaginibacter</taxon>
    </lineage>
</organism>